<dbReference type="HOGENOM" id="CLU_124448_0_0_4"/>
<evidence type="ECO:0000256" key="1">
    <source>
        <dbReference type="SAM" id="Phobius"/>
    </source>
</evidence>
<dbReference type="KEGG" id="azo:azo0339"/>
<gene>
    <name evidence="4" type="ordered locus">azo0339</name>
</gene>
<dbReference type="InterPro" id="IPR013229">
    <property type="entry name" value="PEGA"/>
</dbReference>
<feature type="chain" id="PRO_5002635475" evidence="2">
    <location>
        <begin position="20"/>
        <end position="164"/>
    </location>
</feature>
<dbReference type="Proteomes" id="UP000002588">
    <property type="component" value="Chromosome"/>
</dbReference>
<dbReference type="PROSITE" id="PS51257">
    <property type="entry name" value="PROKAR_LIPOPROTEIN"/>
    <property type="match status" value="1"/>
</dbReference>
<keyword evidence="5" id="KW-1185">Reference proteome</keyword>
<keyword evidence="1" id="KW-0812">Transmembrane</keyword>
<dbReference type="Pfam" id="PF08308">
    <property type="entry name" value="PEGA"/>
    <property type="match status" value="1"/>
</dbReference>
<protein>
    <submittedName>
        <fullName evidence="4">Conserved hypothetical membrane protein</fullName>
    </submittedName>
</protein>
<evidence type="ECO:0000256" key="2">
    <source>
        <dbReference type="SAM" id="SignalP"/>
    </source>
</evidence>
<evidence type="ECO:0000313" key="5">
    <source>
        <dbReference type="Proteomes" id="UP000002588"/>
    </source>
</evidence>
<dbReference type="AlphaFoldDB" id="A1K2A1"/>
<feature type="domain" description="PEGA" evidence="3">
    <location>
        <begin position="27"/>
        <end position="82"/>
    </location>
</feature>
<dbReference type="STRING" id="62928.azo0339"/>
<organism evidence="4 5">
    <name type="scientific">Azoarcus sp. (strain BH72)</name>
    <dbReference type="NCBI Taxonomy" id="418699"/>
    <lineage>
        <taxon>Bacteria</taxon>
        <taxon>Pseudomonadati</taxon>
        <taxon>Pseudomonadota</taxon>
        <taxon>Betaproteobacteria</taxon>
        <taxon>Rhodocyclales</taxon>
        <taxon>Zoogloeaceae</taxon>
        <taxon>Azoarcus</taxon>
    </lineage>
</organism>
<evidence type="ECO:0000313" key="4">
    <source>
        <dbReference type="EMBL" id="CAL92956.1"/>
    </source>
</evidence>
<name>A1K2A1_AZOSB</name>
<proteinExistence type="predicted"/>
<feature type="transmembrane region" description="Helical" evidence="1">
    <location>
        <begin position="93"/>
        <end position="111"/>
    </location>
</feature>
<dbReference type="eggNOG" id="ENOG5032U4H">
    <property type="taxonomic scope" value="Bacteria"/>
</dbReference>
<keyword evidence="2" id="KW-0732">Signal</keyword>
<evidence type="ECO:0000259" key="3">
    <source>
        <dbReference type="Pfam" id="PF08308"/>
    </source>
</evidence>
<reference evidence="4 5" key="1">
    <citation type="journal article" date="2006" name="Nat. Biotechnol.">
        <title>Complete genome of the mutualistic, N2-fixing grass endophyte Azoarcus sp. strain BH72.</title>
        <authorList>
            <person name="Krause A."/>
            <person name="Ramakumar A."/>
            <person name="Bartels D."/>
            <person name="Battistoni F."/>
            <person name="Bekel T."/>
            <person name="Boch J."/>
            <person name="Boehm M."/>
            <person name="Friedrich F."/>
            <person name="Hurek T."/>
            <person name="Krause L."/>
            <person name="Linke B."/>
            <person name="McHardy A.C."/>
            <person name="Sarkar A."/>
            <person name="Schneiker S."/>
            <person name="Syed A.A."/>
            <person name="Thauer R."/>
            <person name="Vorhoelter F.-J."/>
            <person name="Weidner S."/>
            <person name="Puehler A."/>
            <person name="Reinhold-Hurek B."/>
            <person name="Kaiser O."/>
            <person name="Goesmann A."/>
        </authorList>
    </citation>
    <scope>NUCLEOTIDE SEQUENCE [LARGE SCALE GENOMIC DNA]</scope>
    <source>
        <strain evidence="4 5">BH72</strain>
    </source>
</reference>
<keyword evidence="1" id="KW-0472">Membrane</keyword>
<keyword evidence="1" id="KW-1133">Transmembrane helix</keyword>
<dbReference type="EMBL" id="AM406670">
    <property type="protein sequence ID" value="CAL92956.1"/>
    <property type="molecule type" value="Genomic_DNA"/>
</dbReference>
<feature type="signal peptide" evidence="2">
    <location>
        <begin position="1"/>
        <end position="19"/>
    </location>
</feature>
<sequence>MKKPFLAIAALSLAGCATIIGSTTQPVTIKTEPEGAQISVSNRAGEKIHSGSTPVTVTLNRGAGYFKAETYTVRIAKEGYEPREVVLEGHVNGWYFGNIIFGGVILGMLIVDPLSGAMFTLSPDKVDEALQKTGVTGSKDDGSLTVVLIENVPEEVLRTARRVN</sequence>
<dbReference type="RefSeq" id="WP_011764074.1">
    <property type="nucleotide sequence ID" value="NC_008702.1"/>
</dbReference>
<accession>A1K2A1</accession>